<name>A0A0F7L813_9VIRU</name>
<reference evidence="1" key="2">
    <citation type="submission" date="2015-03" db="EMBL/GenBank/DDBJ databases">
        <authorList>
            <person name="Chow C.-E.T."/>
            <person name="Winget D.M."/>
            <person name="White R.A.III."/>
            <person name="Hallam S.J."/>
            <person name="Suttle C.A."/>
        </authorList>
    </citation>
    <scope>NUCLEOTIDE SEQUENCE</scope>
    <source>
        <strain evidence="1">Oxic1_6</strain>
    </source>
</reference>
<evidence type="ECO:0000313" key="1">
    <source>
        <dbReference type="EMBL" id="AKH48085.1"/>
    </source>
</evidence>
<accession>A0A0F7L813</accession>
<reference evidence="1" key="1">
    <citation type="journal article" date="2015" name="Front. Microbiol.">
        <title>Combining genomic sequencing methods to explore viral diversity and reveal potential virus-host interactions.</title>
        <authorList>
            <person name="Chow C.E."/>
            <person name="Winget D.M."/>
            <person name="White R.A.III."/>
            <person name="Hallam S.J."/>
            <person name="Suttle C.A."/>
        </authorList>
    </citation>
    <scope>NUCLEOTIDE SEQUENCE</scope>
    <source>
        <strain evidence="1">Oxic1_6</strain>
    </source>
</reference>
<proteinExistence type="predicted"/>
<dbReference type="EMBL" id="KR029601">
    <property type="protein sequence ID" value="AKH48085.1"/>
    <property type="molecule type" value="Genomic_DNA"/>
</dbReference>
<protein>
    <submittedName>
        <fullName evidence="1">Uncharacterized protein</fullName>
    </submittedName>
</protein>
<sequence>MEKPTRACTSLFAVAAAAVIRLMIAGATSPTCAAVHPSSWSSSSTASPYPMRSLPCSRFPACNSRSGSHQQSPIAAPATIIVSIARSRLDWSRSTASACACSSGAMKIGNGTRHHVSPLPSTSSAK</sequence>
<organism evidence="1">
    <name type="scientific">uncultured marine virus</name>
    <dbReference type="NCBI Taxonomy" id="186617"/>
    <lineage>
        <taxon>Viruses</taxon>
        <taxon>environmental samples</taxon>
    </lineage>
</organism>